<dbReference type="InterPro" id="IPR017871">
    <property type="entry name" value="ABC_transporter-like_CS"/>
</dbReference>
<keyword evidence="3 5" id="KW-0067">ATP-binding</keyword>
<dbReference type="InterPro" id="IPR027417">
    <property type="entry name" value="P-loop_NTPase"/>
</dbReference>
<evidence type="ECO:0000313" key="6">
    <source>
        <dbReference type="Proteomes" id="UP000198666"/>
    </source>
</evidence>
<dbReference type="SUPFAM" id="SSF50331">
    <property type="entry name" value="MOP-like"/>
    <property type="match status" value="1"/>
</dbReference>
<keyword evidence="6" id="KW-1185">Reference proteome</keyword>
<dbReference type="PANTHER" id="PTHR43875:SF1">
    <property type="entry name" value="OSMOPROTECTIVE COMPOUNDS UPTAKE ATP-BINDING PROTEIN GGTA"/>
    <property type="match status" value="1"/>
</dbReference>
<dbReference type="GO" id="GO:0016887">
    <property type="term" value="F:ATP hydrolysis activity"/>
    <property type="evidence" value="ECO:0007669"/>
    <property type="project" value="InterPro"/>
</dbReference>
<keyword evidence="2" id="KW-0547">Nucleotide-binding</keyword>
<dbReference type="GO" id="GO:0055052">
    <property type="term" value="C:ATP-binding cassette (ABC) transporter complex, substrate-binding subunit-containing"/>
    <property type="evidence" value="ECO:0007669"/>
    <property type="project" value="TreeGrafter"/>
</dbReference>
<dbReference type="PANTHER" id="PTHR43875">
    <property type="entry name" value="MALTODEXTRIN IMPORT ATP-BINDING PROTEIN MSMX"/>
    <property type="match status" value="1"/>
</dbReference>
<reference evidence="6" key="1">
    <citation type="submission" date="2016-10" db="EMBL/GenBank/DDBJ databases">
        <authorList>
            <person name="Varghese N."/>
            <person name="Submissions S."/>
        </authorList>
    </citation>
    <scope>NUCLEOTIDE SEQUENCE [LARGE SCALE GENOMIC DNA]</scope>
    <source>
        <strain evidence="6">DSM 21620</strain>
    </source>
</reference>
<dbReference type="Gene3D" id="2.40.50.100">
    <property type="match status" value="1"/>
</dbReference>
<dbReference type="InterPro" id="IPR003593">
    <property type="entry name" value="AAA+_ATPase"/>
</dbReference>
<dbReference type="Gene3D" id="3.40.50.300">
    <property type="entry name" value="P-loop containing nucleotide triphosphate hydrolases"/>
    <property type="match status" value="1"/>
</dbReference>
<dbReference type="SUPFAM" id="SSF52540">
    <property type="entry name" value="P-loop containing nucleoside triphosphate hydrolases"/>
    <property type="match status" value="1"/>
</dbReference>
<gene>
    <name evidence="5" type="ORF">SAMN05421663_10880</name>
</gene>
<evidence type="ECO:0000259" key="4">
    <source>
        <dbReference type="PROSITE" id="PS50893"/>
    </source>
</evidence>
<sequence length="372" mass="41858">MDIRIDQLSMVFDKTTAVREMTTTIQDGELVSLLGPSGCGKSTTLMLLSGLYKPTSGTIYFGDKDVTKLDAQKRGIGMVFQNYALYPHLSVLKNIMFPLKMQKVPKKEAEIRAKEMADLVQIGHLLDRKPGQLSGGQQQRVAIARALVKKPNVLLLDEPLSNLDARLRLEMREEIRRIQQEIGITAIFVTHDQEEALSISDRVMLMKDGIIQQESAPQNMYKKPENEFVASFLGNPPINLMTITKSKVADSYRLEDMDQTINLPALPPTELQTVRLGIRAEDLYISEDNPIFHGKIIHIETIGRDTLIRMQVGGITVRALVDPNQQLQIGDIHGLGVHPESIHYFHREHGKRLPLQKRGGMRHAKAHVEEHA</sequence>
<dbReference type="STRING" id="361279.SAMN05421663_10880"/>
<dbReference type="FunFam" id="3.40.50.300:FF:000042">
    <property type="entry name" value="Maltose/maltodextrin ABC transporter, ATP-binding protein"/>
    <property type="match status" value="1"/>
</dbReference>
<dbReference type="PROSITE" id="PS00211">
    <property type="entry name" value="ABC_TRANSPORTER_1"/>
    <property type="match status" value="1"/>
</dbReference>
<dbReference type="Pfam" id="PF08402">
    <property type="entry name" value="TOBE_2"/>
    <property type="match status" value="1"/>
</dbReference>
<dbReference type="Pfam" id="PF00005">
    <property type="entry name" value="ABC_tran"/>
    <property type="match status" value="1"/>
</dbReference>
<dbReference type="InterPro" id="IPR008995">
    <property type="entry name" value="Mo/tungstate-bd_C_term_dom"/>
</dbReference>
<keyword evidence="5" id="KW-0762">Sugar transport</keyword>
<dbReference type="OrthoDB" id="9790614at2"/>
<feature type="domain" description="ABC transporter" evidence="4">
    <location>
        <begin position="3"/>
        <end position="233"/>
    </location>
</feature>
<dbReference type="EMBL" id="FMZB01000008">
    <property type="protein sequence ID" value="SDD25096.1"/>
    <property type="molecule type" value="Genomic_DNA"/>
</dbReference>
<dbReference type="InterPro" id="IPR003439">
    <property type="entry name" value="ABC_transporter-like_ATP-bd"/>
</dbReference>
<dbReference type="PROSITE" id="PS50893">
    <property type="entry name" value="ABC_TRANSPORTER_2"/>
    <property type="match status" value="1"/>
</dbReference>
<dbReference type="Gene3D" id="2.40.50.140">
    <property type="entry name" value="Nucleic acid-binding proteins"/>
    <property type="match status" value="1"/>
</dbReference>
<evidence type="ECO:0000313" key="5">
    <source>
        <dbReference type="EMBL" id="SDD25096.1"/>
    </source>
</evidence>
<proteinExistence type="predicted"/>
<evidence type="ECO:0000256" key="2">
    <source>
        <dbReference type="ARBA" id="ARBA00022741"/>
    </source>
</evidence>
<dbReference type="GO" id="GO:0140359">
    <property type="term" value="F:ABC-type transporter activity"/>
    <property type="evidence" value="ECO:0007669"/>
    <property type="project" value="UniProtKB-ARBA"/>
</dbReference>
<accession>A0A1G6T961</accession>
<dbReference type="RefSeq" id="WP_093727917.1">
    <property type="nucleotide sequence ID" value="NZ_FMZB01000008.1"/>
</dbReference>
<dbReference type="InterPro" id="IPR013611">
    <property type="entry name" value="Transp-assoc_OB_typ2"/>
</dbReference>
<organism evidence="5 6">
    <name type="scientific">Terribacillus halophilus</name>
    <dbReference type="NCBI Taxonomy" id="361279"/>
    <lineage>
        <taxon>Bacteria</taxon>
        <taxon>Bacillati</taxon>
        <taxon>Bacillota</taxon>
        <taxon>Bacilli</taxon>
        <taxon>Bacillales</taxon>
        <taxon>Bacillaceae</taxon>
        <taxon>Terribacillus</taxon>
    </lineage>
</organism>
<evidence type="ECO:0000256" key="3">
    <source>
        <dbReference type="ARBA" id="ARBA00022840"/>
    </source>
</evidence>
<protein>
    <submittedName>
        <fullName evidence="5">Multiple sugar transport system ATP-binding protein</fullName>
    </submittedName>
</protein>
<name>A0A1G6T961_9BACI</name>
<dbReference type="SMART" id="SM00382">
    <property type="entry name" value="AAA"/>
    <property type="match status" value="1"/>
</dbReference>
<evidence type="ECO:0000256" key="1">
    <source>
        <dbReference type="ARBA" id="ARBA00022448"/>
    </source>
</evidence>
<keyword evidence="1" id="KW-0813">Transport</keyword>
<dbReference type="AlphaFoldDB" id="A0A1G6T961"/>
<dbReference type="Proteomes" id="UP000198666">
    <property type="component" value="Unassembled WGS sequence"/>
</dbReference>
<dbReference type="GO" id="GO:0005524">
    <property type="term" value="F:ATP binding"/>
    <property type="evidence" value="ECO:0007669"/>
    <property type="project" value="UniProtKB-KW"/>
</dbReference>
<dbReference type="InterPro" id="IPR012340">
    <property type="entry name" value="NA-bd_OB-fold"/>
</dbReference>
<dbReference type="InterPro" id="IPR047641">
    <property type="entry name" value="ABC_transpr_MalK/UgpC-like"/>
</dbReference>